<dbReference type="Proteomes" id="UP000067448">
    <property type="component" value="Unassembled WGS sequence"/>
</dbReference>
<reference evidence="2" key="1">
    <citation type="submission" date="2015-11" db="EMBL/GenBank/DDBJ databases">
        <authorList>
            <consortium name="Cross-ministerial Strategic Innovation Promotion Program (SIP) consortium"/>
            <person name="Tomihama T."/>
            <person name="Ikenaga M."/>
            <person name="Sakai M."/>
            <person name="Okubo T."/>
            <person name="Ikeda S."/>
        </authorList>
    </citation>
    <scope>NUCLEOTIDE SEQUENCE [LARGE SCALE GENOMIC DNA]</scope>
    <source>
        <strain evidence="2">S58</strain>
    </source>
</reference>
<dbReference type="EMBL" id="BCMM01000027">
    <property type="protein sequence ID" value="GAQ64982.1"/>
    <property type="molecule type" value="Genomic_DNA"/>
</dbReference>
<sequence length="39" mass="3863">MTMGRIATERATSAKAGGHAVAGIRAADAGILVSIPRAN</sequence>
<name>A0A100JSQ0_STRSC</name>
<evidence type="ECO:0000313" key="2">
    <source>
        <dbReference type="Proteomes" id="UP000067448"/>
    </source>
</evidence>
<accession>A0A100JSQ0</accession>
<protein>
    <submittedName>
        <fullName evidence="1">Uncharacterized protein</fullName>
    </submittedName>
</protein>
<reference evidence="1 2" key="2">
    <citation type="journal article" date="2016" name="Genome Announc.">
        <title>Draft Genome Sequences of Streptomyces scabiei S58, Streptomyces turgidiscabies T45, and Streptomyces acidiscabies a10, the Pathogens of Potato Common Scab, Isolated in Japan.</title>
        <authorList>
            <person name="Tomihama T."/>
            <person name="Nishi Y."/>
            <person name="Sakai M."/>
            <person name="Ikenaga M."/>
            <person name="Okubo T."/>
            <person name="Ikeda S."/>
        </authorList>
    </citation>
    <scope>NUCLEOTIDE SEQUENCE [LARGE SCALE GENOMIC DNA]</scope>
    <source>
        <strain evidence="1 2">S58</strain>
    </source>
</reference>
<comment type="caution">
    <text evidence="1">The sequence shown here is derived from an EMBL/GenBank/DDBJ whole genome shotgun (WGS) entry which is preliminary data.</text>
</comment>
<gene>
    <name evidence="1" type="ORF">SsS58_05389</name>
</gene>
<proteinExistence type="predicted"/>
<evidence type="ECO:0000313" key="1">
    <source>
        <dbReference type="EMBL" id="GAQ64982.1"/>
    </source>
</evidence>
<dbReference type="AlphaFoldDB" id="A0A100JSQ0"/>
<organism evidence="1 2">
    <name type="scientific">Streptomyces scabiei</name>
    <dbReference type="NCBI Taxonomy" id="1930"/>
    <lineage>
        <taxon>Bacteria</taxon>
        <taxon>Bacillati</taxon>
        <taxon>Actinomycetota</taxon>
        <taxon>Actinomycetes</taxon>
        <taxon>Kitasatosporales</taxon>
        <taxon>Streptomycetaceae</taxon>
        <taxon>Streptomyces</taxon>
    </lineage>
</organism>
<reference evidence="2" key="3">
    <citation type="submission" date="2016-02" db="EMBL/GenBank/DDBJ databases">
        <title>Draft genome of pathogenic Streptomyces sp. in Japan.</title>
        <authorList>
            <person name="Tomihama T."/>
            <person name="Ikenaga M."/>
            <person name="Sakai M."/>
            <person name="Okubo T."/>
            <person name="Ikeda S."/>
        </authorList>
    </citation>
    <scope>NUCLEOTIDE SEQUENCE [LARGE SCALE GENOMIC DNA]</scope>
    <source>
        <strain evidence="2">S58</strain>
    </source>
</reference>